<feature type="transmembrane region" description="Helical" evidence="5">
    <location>
        <begin position="212"/>
        <end position="234"/>
    </location>
</feature>
<feature type="transmembrane region" description="Helical" evidence="5">
    <location>
        <begin position="240"/>
        <end position="262"/>
    </location>
</feature>
<evidence type="ECO:0000256" key="1">
    <source>
        <dbReference type="ARBA" id="ARBA00004141"/>
    </source>
</evidence>
<reference evidence="7 8" key="1">
    <citation type="journal article" date="2018" name="Nat. Ecol. Evol.">
        <title>Pezizomycetes genomes reveal the molecular basis of ectomycorrhizal truffle lifestyle.</title>
        <authorList>
            <person name="Murat C."/>
            <person name="Payen T."/>
            <person name="Noel B."/>
            <person name="Kuo A."/>
            <person name="Morin E."/>
            <person name="Chen J."/>
            <person name="Kohler A."/>
            <person name="Krizsan K."/>
            <person name="Balestrini R."/>
            <person name="Da Silva C."/>
            <person name="Montanini B."/>
            <person name="Hainaut M."/>
            <person name="Levati E."/>
            <person name="Barry K.W."/>
            <person name="Belfiori B."/>
            <person name="Cichocki N."/>
            <person name="Clum A."/>
            <person name="Dockter R.B."/>
            <person name="Fauchery L."/>
            <person name="Guy J."/>
            <person name="Iotti M."/>
            <person name="Le Tacon F."/>
            <person name="Lindquist E.A."/>
            <person name="Lipzen A."/>
            <person name="Malagnac F."/>
            <person name="Mello A."/>
            <person name="Molinier V."/>
            <person name="Miyauchi S."/>
            <person name="Poulain J."/>
            <person name="Riccioni C."/>
            <person name="Rubini A."/>
            <person name="Sitrit Y."/>
            <person name="Splivallo R."/>
            <person name="Traeger S."/>
            <person name="Wang M."/>
            <person name="Zifcakova L."/>
            <person name="Wipf D."/>
            <person name="Zambonelli A."/>
            <person name="Paolocci F."/>
            <person name="Nowrousian M."/>
            <person name="Ottonello S."/>
            <person name="Baldrian P."/>
            <person name="Spatafora J.W."/>
            <person name="Henrissat B."/>
            <person name="Nagy L.G."/>
            <person name="Aury J.M."/>
            <person name="Wincker P."/>
            <person name="Grigoriev I.V."/>
            <person name="Bonfante P."/>
            <person name="Martin F.M."/>
        </authorList>
    </citation>
    <scope>NUCLEOTIDE SEQUENCE [LARGE SCALE GENOMIC DNA]</scope>
    <source>
        <strain evidence="7 8">RN42</strain>
    </source>
</reference>
<evidence type="ECO:0000256" key="2">
    <source>
        <dbReference type="ARBA" id="ARBA00022692"/>
    </source>
</evidence>
<evidence type="ECO:0000313" key="8">
    <source>
        <dbReference type="Proteomes" id="UP000275078"/>
    </source>
</evidence>
<evidence type="ECO:0000256" key="5">
    <source>
        <dbReference type="SAM" id="Phobius"/>
    </source>
</evidence>
<feature type="domain" description="Major facilitator superfamily (MFS) profile" evidence="6">
    <location>
        <begin position="43"/>
        <end position="526"/>
    </location>
</feature>
<gene>
    <name evidence="7" type="ORF">BJ508DRAFT_214202</name>
</gene>
<keyword evidence="4 5" id="KW-0472">Membrane</keyword>
<dbReference type="PANTHER" id="PTHR23507">
    <property type="entry name" value="ZGC:174356"/>
    <property type="match status" value="1"/>
</dbReference>
<feature type="transmembrane region" description="Helical" evidence="5">
    <location>
        <begin position="145"/>
        <end position="164"/>
    </location>
</feature>
<comment type="subcellular location">
    <subcellularLocation>
        <location evidence="1">Membrane</location>
        <topology evidence="1">Multi-pass membrane protein</topology>
    </subcellularLocation>
</comment>
<evidence type="ECO:0000259" key="6">
    <source>
        <dbReference type="PROSITE" id="PS50850"/>
    </source>
</evidence>
<accession>A0A3N4HPS5</accession>
<keyword evidence="2 5" id="KW-0812">Transmembrane</keyword>
<dbReference type="InterPro" id="IPR011701">
    <property type="entry name" value="MFS"/>
</dbReference>
<dbReference type="EMBL" id="ML119756">
    <property type="protein sequence ID" value="RPA75815.1"/>
    <property type="molecule type" value="Genomic_DNA"/>
</dbReference>
<feature type="transmembrane region" description="Helical" evidence="5">
    <location>
        <begin position="42"/>
        <end position="61"/>
    </location>
</feature>
<dbReference type="Pfam" id="PF07690">
    <property type="entry name" value="MFS_1"/>
    <property type="match status" value="1"/>
</dbReference>
<dbReference type="Gene3D" id="1.20.1250.20">
    <property type="entry name" value="MFS general substrate transporter like domains"/>
    <property type="match status" value="1"/>
</dbReference>
<proteinExistence type="predicted"/>
<dbReference type="InterPro" id="IPR005829">
    <property type="entry name" value="Sugar_transporter_CS"/>
</dbReference>
<dbReference type="SUPFAM" id="SSF103473">
    <property type="entry name" value="MFS general substrate transporter"/>
    <property type="match status" value="1"/>
</dbReference>
<feature type="transmembrane region" description="Helical" evidence="5">
    <location>
        <begin position="114"/>
        <end position="133"/>
    </location>
</feature>
<feature type="transmembrane region" description="Helical" evidence="5">
    <location>
        <begin position="170"/>
        <end position="191"/>
    </location>
</feature>
<dbReference type="GO" id="GO:0016020">
    <property type="term" value="C:membrane"/>
    <property type="evidence" value="ECO:0007669"/>
    <property type="project" value="UniProtKB-SubCell"/>
</dbReference>
<sequence>MVGDEDELTPLVIPLPANAISDIDEVIEDQYEGVPKWRQPSIYWLIVPFCIYTAAFGAVVVPRLNVILSLICRDFFAGHPSGLSGGITSIIIGGDNNSNEICQDPRVHSLVSKFTMYMSLITGVCSAITAPKLGILSDQYGRKPLIALSSLGLLTSEVFTILAGKYPDTISVYTLLIGSFIDGICGSFLVAQAVSGSYAADCTPPDKRAVAFGYFQGCLFLGIAFGPALGGFLIKVTGNVLSIFYIALVAHVLFIAFILFVVPESLSRRRMRKARNKAKLAALAKEQDSEKQKFSFWAHFKGVFVPLKILYPTGPGSSPALRRNILLLSVIDTVIFGVGMGAMTVLLLYAEKTFSWGNLESSLYYSIVNSTRVSVLFAVVPALSWIMRKKLSNEDKVGGKHLKGADKLDIFIIRFAVFIESIGYVAYALATTGSQFTVAGVMTAFGGAGSPTIQSALTKHVAPTQTGQLLGAMALLHSIARVVSPLTFNLIYAYTVQTVPQTVFYCLASTFVFAAVACWGLRPHREFSFVYCSNGRL</sequence>
<organism evidence="7 8">
    <name type="scientific">Ascobolus immersus RN42</name>
    <dbReference type="NCBI Taxonomy" id="1160509"/>
    <lineage>
        <taxon>Eukaryota</taxon>
        <taxon>Fungi</taxon>
        <taxon>Dikarya</taxon>
        <taxon>Ascomycota</taxon>
        <taxon>Pezizomycotina</taxon>
        <taxon>Pezizomycetes</taxon>
        <taxon>Pezizales</taxon>
        <taxon>Ascobolaceae</taxon>
        <taxon>Ascobolus</taxon>
    </lineage>
</organism>
<protein>
    <submittedName>
        <fullName evidence="7">MFS general substrate transporter</fullName>
    </submittedName>
</protein>
<evidence type="ECO:0000256" key="4">
    <source>
        <dbReference type="ARBA" id="ARBA00023136"/>
    </source>
</evidence>
<dbReference type="InterPro" id="IPR036259">
    <property type="entry name" value="MFS_trans_sf"/>
</dbReference>
<dbReference type="PROSITE" id="PS00216">
    <property type="entry name" value="SUGAR_TRANSPORT_1"/>
    <property type="match status" value="1"/>
</dbReference>
<feature type="transmembrane region" description="Helical" evidence="5">
    <location>
        <begin position="502"/>
        <end position="521"/>
    </location>
</feature>
<evidence type="ECO:0000313" key="7">
    <source>
        <dbReference type="EMBL" id="RPA75815.1"/>
    </source>
</evidence>
<dbReference type="STRING" id="1160509.A0A3N4HPS5"/>
<dbReference type="AlphaFoldDB" id="A0A3N4HPS5"/>
<dbReference type="GO" id="GO:0022857">
    <property type="term" value="F:transmembrane transporter activity"/>
    <property type="evidence" value="ECO:0007669"/>
    <property type="project" value="InterPro"/>
</dbReference>
<feature type="transmembrane region" description="Helical" evidence="5">
    <location>
        <begin position="325"/>
        <end position="350"/>
    </location>
</feature>
<dbReference type="OrthoDB" id="3026777at2759"/>
<name>A0A3N4HPS5_ASCIM</name>
<keyword evidence="8" id="KW-1185">Reference proteome</keyword>
<dbReference type="PANTHER" id="PTHR23507:SF40">
    <property type="entry name" value="TETRACYCLINE-EFFLUX TRANSPORTER"/>
    <property type="match status" value="1"/>
</dbReference>
<dbReference type="Proteomes" id="UP000275078">
    <property type="component" value="Unassembled WGS sequence"/>
</dbReference>
<dbReference type="PROSITE" id="PS50850">
    <property type="entry name" value="MFS"/>
    <property type="match status" value="1"/>
</dbReference>
<keyword evidence="3 5" id="KW-1133">Transmembrane helix</keyword>
<feature type="transmembrane region" description="Helical" evidence="5">
    <location>
        <begin position="408"/>
        <end position="430"/>
    </location>
</feature>
<feature type="transmembrane region" description="Helical" evidence="5">
    <location>
        <begin position="362"/>
        <end position="387"/>
    </location>
</feature>
<dbReference type="InterPro" id="IPR020846">
    <property type="entry name" value="MFS_dom"/>
</dbReference>
<evidence type="ECO:0000256" key="3">
    <source>
        <dbReference type="ARBA" id="ARBA00022989"/>
    </source>
</evidence>